<dbReference type="Proteomes" id="UP001283361">
    <property type="component" value="Unassembled WGS sequence"/>
</dbReference>
<comment type="caution">
    <text evidence="2">The sequence shown here is derived from an EMBL/GenBank/DDBJ whole genome shotgun (WGS) entry which is preliminary data.</text>
</comment>
<name>A0AAE1CQ19_9GAST</name>
<feature type="compositionally biased region" description="Low complexity" evidence="1">
    <location>
        <begin position="137"/>
        <end position="157"/>
    </location>
</feature>
<gene>
    <name evidence="2" type="ORF">RRG08_049910</name>
</gene>
<protein>
    <submittedName>
        <fullName evidence="2">Uncharacterized protein</fullName>
    </submittedName>
</protein>
<keyword evidence="3" id="KW-1185">Reference proteome</keyword>
<reference evidence="2" key="1">
    <citation type="journal article" date="2023" name="G3 (Bethesda)">
        <title>A reference genome for the long-term kleptoplast-retaining sea slug Elysia crispata morphotype clarki.</title>
        <authorList>
            <person name="Eastman K.E."/>
            <person name="Pendleton A.L."/>
            <person name="Shaikh M.A."/>
            <person name="Suttiyut T."/>
            <person name="Ogas R."/>
            <person name="Tomko P."/>
            <person name="Gavelis G."/>
            <person name="Widhalm J.R."/>
            <person name="Wisecaver J.H."/>
        </authorList>
    </citation>
    <scope>NUCLEOTIDE SEQUENCE</scope>
    <source>
        <strain evidence="2">ECLA1</strain>
    </source>
</reference>
<accession>A0AAE1CQ19</accession>
<evidence type="ECO:0000313" key="2">
    <source>
        <dbReference type="EMBL" id="KAK3727287.1"/>
    </source>
</evidence>
<sequence length="218" mass="24158">MSHRLQDTERRSSKFPDWMVLVSQQPQRTKVTGCLGQVLCTDHIRQRSEAQINNIPLDIIKIVHVSMSRDLSPYHYIMGHSWAEHAVQILARSTCGTNARGRTCYSPIRLYGTLGLCLEIWKDRRTRGLKKKLRLFSSPSPGSASPAPALPAPGSLLTQRRSPSAWGGSGIPLTHGDRRIMELTTSSLAGTFAAVNTATTSFSSSQTRRVLQSWIVMS</sequence>
<evidence type="ECO:0000313" key="3">
    <source>
        <dbReference type="Proteomes" id="UP001283361"/>
    </source>
</evidence>
<dbReference type="AlphaFoldDB" id="A0AAE1CQ19"/>
<dbReference type="EMBL" id="JAWDGP010007247">
    <property type="protein sequence ID" value="KAK3727287.1"/>
    <property type="molecule type" value="Genomic_DNA"/>
</dbReference>
<evidence type="ECO:0000256" key="1">
    <source>
        <dbReference type="SAM" id="MobiDB-lite"/>
    </source>
</evidence>
<organism evidence="2 3">
    <name type="scientific">Elysia crispata</name>
    <name type="common">lettuce slug</name>
    <dbReference type="NCBI Taxonomy" id="231223"/>
    <lineage>
        <taxon>Eukaryota</taxon>
        <taxon>Metazoa</taxon>
        <taxon>Spiralia</taxon>
        <taxon>Lophotrochozoa</taxon>
        <taxon>Mollusca</taxon>
        <taxon>Gastropoda</taxon>
        <taxon>Heterobranchia</taxon>
        <taxon>Euthyneura</taxon>
        <taxon>Panpulmonata</taxon>
        <taxon>Sacoglossa</taxon>
        <taxon>Placobranchoidea</taxon>
        <taxon>Plakobranchidae</taxon>
        <taxon>Elysia</taxon>
    </lineage>
</organism>
<proteinExistence type="predicted"/>
<feature type="region of interest" description="Disordered" evidence="1">
    <location>
        <begin position="137"/>
        <end position="171"/>
    </location>
</feature>